<dbReference type="RefSeq" id="WP_272084432.1">
    <property type="nucleotide sequence ID" value="NZ_JAQNDL010000001.1"/>
</dbReference>
<dbReference type="Gene3D" id="3.30.720.110">
    <property type="match status" value="1"/>
</dbReference>
<accession>A0ABT5DQR0</accession>
<feature type="domain" description="VOC" evidence="1">
    <location>
        <begin position="11"/>
        <end position="134"/>
    </location>
</feature>
<sequence length="155" mass="16595">MTVKPSPIPPGPRLIPTLVVADAGAALDFYVKAFGAEEILRLHGPGGRVEHAEFSLFGGVVYLGSEWPSLGFRPPTPGHTAATVVLNVEDVDAFAARAVAAGATLERPVADEFYGDRVARLRDPFGHAWAAHARVEEVALPEMQRRLDALYAQPS</sequence>
<evidence type="ECO:0000259" key="1">
    <source>
        <dbReference type="PROSITE" id="PS51819"/>
    </source>
</evidence>
<protein>
    <submittedName>
        <fullName evidence="2">VOC family protein</fullName>
    </submittedName>
</protein>
<name>A0ABT5DQR0_9BACT</name>
<dbReference type="Proteomes" id="UP001221686">
    <property type="component" value="Unassembled WGS sequence"/>
</dbReference>
<evidence type="ECO:0000313" key="3">
    <source>
        <dbReference type="Proteomes" id="UP001221686"/>
    </source>
</evidence>
<dbReference type="InterPro" id="IPR004360">
    <property type="entry name" value="Glyas_Fos-R_dOase_dom"/>
</dbReference>
<dbReference type="PANTHER" id="PTHR34109">
    <property type="entry name" value="BNAUNNG04460D PROTEIN-RELATED"/>
    <property type="match status" value="1"/>
</dbReference>
<organism evidence="2 3">
    <name type="scientific">Nannocystis bainbridge</name>
    <dbReference type="NCBI Taxonomy" id="2995303"/>
    <lineage>
        <taxon>Bacteria</taxon>
        <taxon>Pseudomonadati</taxon>
        <taxon>Myxococcota</taxon>
        <taxon>Polyangia</taxon>
        <taxon>Nannocystales</taxon>
        <taxon>Nannocystaceae</taxon>
        <taxon>Nannocystis</taxon>
    </lineage>
</organism>
<comment type="caution">
    <text evidence="2">The sequence shown here is derived from an EMBL/GenBank/DDBJ whole genome shotgun (WGS) entry which is preliminary data.</text>
</comment>
<dbReference type="Pfam" id="PF00903">
    <property type="entry name" value="Glyoxalase"/>
    <property type="match status" value="1"/>
</dbReference>
<dbReference type="Gene3D" id="3.30.720.120">
    <property type="match status" value="1"/>
</dbReference>
<evidence type="ECO:0000313" key="2">
    <source>
        <dbReference type="EMBL" id="MDC0715991.1"/>
    </source>
</evidence>
<gene>
    <name evidence="2" type="ORF">POL25_03735</name>
</gene>
<keyword evidence="3" id="KW-1185">Reference proteome</keyword>
<dbReference type="EMBL" id="JAQNDL010000001">
    <property type="protein sequence ID" value="MDC0715991.1"/>
    <property type="molecule type" value="Genomic_DNA"/>
</dbReference>
<dbReference type="CDD" id="cd07246">
    <property type="entry name" value="VOC_like"/>
    <property type="match status" value="1"/>
</dbReference>
<dbReference type="PROSITE" id="PS51819">
    <property type="entry name" value="VOC"/>
    <property type="match status" value="1"/>
</dbReference>
<dbReference type="InterPro" id="IPR037523">
    <property type="entry name" value="VOC_core"/>
</dbReference>
<dbReference type="PANTHER" id="PTHR34109:SF1">
    <property type="entry name" value="VOC DOMAIN-CONTAINING PROTEIN"/>
    <property type="match status" value="1"/>
</dbReference>
<dbReference type="InterPro" id="IPR029068">
    <property type="entry name" value="Glyas_Bleomycin-R_OHBP_Dase"/>
</dbReference>
<proteinExistence type="predicted"/>
<dbReference type="SUPFAM" id="SSF54593">
    <property type="entry name" value="Glyoxalase/Bleomycin resistance protein/Dihydroxybiphenyl dioxygenase"/>
    <property type="match status" value="1"/>
</dbReference>
<reference evidence="2 3" key="1">
    <citation type="submission" date="2022-11" db="EMBL/GenBank/DDBJ databases">
        <title>Minimal conservation of predation-associated metabolite biosynthetic gene clusters underscores biosynthetic potential of Myxococcota including descriptions for ten novel species: Archangium lansinium sp. nov., Myxococcus landrumus sp. nov., Nannocystis bai.</title>
        <authorList>
            <person name="Ahearne A."/>
            <person name="Stevens C."/>
            <person name="Dowd S."/>
        </authorList>
    </citation>
    <scope>NUCLEOTIDE SEQUENCE [LARGE SCALE GENOMIC DNA]</scope>
    <source>
        <strain evidence="2 3">BB15-2</strain>
    </source>
</reference>